<dbReference type="PROSITE" id="PS00463">
    <property type="entry name" value="ZN2_CY6_FUNGAL_1"/>
    <property type="match status" value="1"/>
</dbReference>
<feature type="compositionally biased region" description="Polar residues" evidence="2">
    <location>
        <begin position="8"/>
        <end position="25"/>
    </location>
</feature>
<dbReference type="Gene3D" id="4.10.240.10">
    <property type="entry name" value="Zn(2)-C6 fungal-type DNA-binding domain"/>
    <property type="match status" value="1"/>
</dbReference>
<reference evidence="4 5" key="1">
    <citation type="submission" date="2016-05" db="EMBL/GenBank/DDBJ databases">
        <title>Comparative analysis of secretome profiles of manganese(II)-oxidizing ascomycete fungi.</title>
        <authorList>
            <consortium name="DOE Joint Genome Institute"/>
            <person name="Zeiner C.A."/>
            <person name="Purvine S.O."/>
            <person name="Zink E.M."/>
            <person name="Wu S."/>
            <person name="Pasa-Tolic L."/>
            <person name="Chaput D.L."/>
            <person name="Haridas S."/>
            <person name="Grigoriev I.V."/>
            <person name="Santelli C.M."/>
            <person name="Hansel C.M."/>
        </authorList>
    </citation>
    <scope>NUCLEOTIDE SEQUENCE [LARGE SCALE GENOMIC DNA]</scope>
    <source>
        <strain evidence="4 5">SRC1lrK2f</strain>
    </source>
</reference>
<dbReference type="OMA" id="IMREVYE"/>
<dbReference type="SUPFAM" id="SSF57701">
    <property type="entry name" value="Zn2/Cys6 DNA-binding domain"/>
    <property type="match status" value="1"/>
</dbReference>
<dbReference type="Pfam" id="PF00172">
    <property type="entry name" value="Zn_clus"/>
    <property type="match status" value="1"/>
</dbReference>
<dbReference type="KEGG" id="aalt:CC77DRAFT_1018069"/>
<name>A0A177DU76_ALTAL</name>
<feature type="domain" description="Zn(2)-C6 fungal-type" evidence="3">
    <location>
        <begin position="52"/>
        <end position="82"/>
    </location>
</feature>
<keyword evidence="5" id="KW-1185">Reference proteome</keyword>
<organism evidence="4 5">
    <name type="scientific">Alternaria alternata</name>
    <name type="common">Alternaria rot fungus</name>
    <name type="synonym">Torula alternata</name>
    <dbReference type="NCBI Taxonomy" id="5599"/>
    <lineage>
        <taxon>Eukaryota</taxon>
        <taxon>Fungi</taxon>
        <taxon>Dikarya</taxon>
        <taxon>Ascomycota</taxon>
        <taxon>Pezizomycotina</taxon>
        <taxon>Dothideomycetes</taxon>
        <taxon>Pleosporomycetidae</taxon>
        <taxon>Pleosporales</taxon>
        <taxon>Pleosporineae</taxon>
        <taxon>Pleosporaceae</taxon>
        <taxon>Alternaria</taxon>
        <taxon>Alternaria sect. Alternaria</taxon>
        <taxon>Alternaria alternata complex</taxon>
    </lineage>
</organism>
<proteinExistence type="predicted"/>
<evidence type="ECO:0000256" key="1">
    <source>
        <dbReference type="ARBA" id="ARBA00023242"/>
    </source>
</evidence>
<feature type="region of interest" description="Disordered" evidence="2">
    <location>
        <begin position="1"/>
        <end position="46"/>
    </location>
</feature>
<dbReference type="Proteomes" id="UP000077248">
    <property type="component" value="Unassembled WGS sequence"/>
</dbReference>
<dbReference type="PANTHER" id="PTHR47657">
    <property type="entry name" value="STEROL REGULATORY ELEMENT-BINDING PROTEIN ECM22"/>
    <property type="match status" value="1"/>
</dbReference>
<feature type="compositionally biased region" description="Basic residues" evidence="2">
    <location>
        <begin position="35"/>
        <end position="46"/>
    </location>
</feature>
<sequence>MQEDSPLTEATSDSRGASLLTSREPSPSDHSGRGTSRRSKITRKSHRKSRAGCVNCKSRRIKCDEGKPSCANCKRRQVRCEYPANPATSAAASGLVDPREPGDLPISEIELTYHWATTTCHSFSAWPAGVARVQALTEEVAMKNQHVLHLIFAFTALHLAVCRPNRKEHYTATADYHYERALALVTPEIASLSPDNCDAVLQSVQMICFVSWARGPQAGEYLAFGKHGRSDWLVMFRGIRTTLTSLSRDHFSKTHGPNTRGKGRLLPPSDGPFEYEKQLMELKEHIEFVSEPADRDDNVDSVEVLQEMYSNRYGGKDGEYHVAFGWLYRMSEDFLDRLQRCDPLPLIIYAHFVVLMHDLEKFWYMKGWTHHVMSGIYEALPIEHKAYISWPMARVGWIAP</sequence>
<dbReference type="PRINTS" id="PR00755">
    <property type="entry name" value="AFLATOXINBRP"/>
</dbReference>
<dbReference type="PANTHER" id="PTHR47657:SF13">
    <property type="entry name" value="ZN(2)-C6 FUNGAL-TYPE DOMAIN-CONTAINING PROTEIN-RELATED"/>
    <property type="match status" value="1"/>
</dbReference>
<dbReference type="RefSeq" id="XP_018388664.1">
    <property type="nucleotide sequence ID" value="XM_018524542.1"/>
</dbReference>
<dbReference type="AlphaFoldDB" id="A0A177DU76"/>
<keyword evidence="1" id="KW-0539">Nucleus</keyword>
<dbReference type="PROSITE" id="PS50048">
    <property type="entry name" value="ZN2_CY6_FUNGAL_2"/>
    <property type="match status" value="1"/>
</dbReference>
<protein>
    <recommendedName>
        <fullName evidence="3">Zn(2)-C6 fungal-type domain-containing protein</fullName>
    </recommendedName>
</protein>
<dbReference type="SMART" id="SM00066">
    <property type="entry name" value="GAL4"/>
    <property type="match status" value="1"/>
</dbReference>
<accession>A0A177DU76</accession>
<dbReference type="GO" id="GO:0008270">
    <property type="term" value="F:zinc ion binding"/>
    <property type="evidence" value="ECO:0007669"/>
    <property type="project" value="InterPro"/>
</dbReference>
<dbReference type="CDD" id="cd00067">
    <property type="entry name" value="GAL4"/>
    <property type="match status" value="1"/>
</dbReference>
<evidence type="ECO:0000259" key="3">
    <source>
        <dbReference type="PROSITE" id="PS50048"/>
    </source>
</evidence>
<dbReference type="InterPro" id="IPR021858">
    <property type="entry name" value="Fun_TF"/>
</dbReference>
<dbReference type="GO" id="GO:0000981">
    <property type="term" value="F:DNA-binding transcription factor activity, RNA polymerase II-specific"/>
    <property type="evidence" value="ECO:0007669"/>
    <property type="project" value="InterPro"/>
</dbReference>
<dbReference type="VEuPathDB" id="FungiDB:CC77DRAFT_1018069"/>
<dbReference type="InterPro" id="IPR052400">
    <property type="entry name" value="Zn2-C6_fungal_TF"/>
</dbReference>
<dbReference type="InterPro" id="IPR001138">
    <property type="entry name" value="Zn2Cys6_DnaBD"/>
</dbReference>
<dbReference type="Pfam" id="PF11951">
    <property type="entry name" value="Fungal_trans_2"/>
    <property type="match status" value="1"/>
</dbReference>
<evidence type="ECO:0000313" key="5">
    <source>
        <dbReference type="Proteomes" id="UP000077248"/>
    </source>
</evidence>
<dbReference type="GeneID" id="29110136"/>
<dbReference type="InterPro" id="IPR036864">
    <property type="entry name" value="Zn2-C6_fun-type_DNA-bd_sf"/>
</dbReference>
<evidence type="ECO:0000256" key="2">
    <source>
        <dbReference type="SAM" id="MobiDB-lite"/>
    </source>
</evidence>
<gene>
    <name evidence="4" type="ORF">CC77DRAFT_1018069</name>
</gene>
<dbReference type="EMBL" id="KV441473">
    <property type="protein sequence ID" value="OAG23243.1"/>
    <property type="molecule type" value="Genomic_DNA"/>
</dbReference>
<evidence type="ECO:0000313" key="4">
    <source>
        <dbReference type="EMBL" id="OAG23243.1"/>
    </source>
</evidence>